<dbReference type="SUPFAM" id="SSF55729">
    <property type="entry name" value="Acyl-CoA N-acyltransferases (Nat)"/>
    <property type="match status" value="1"/>
</dbReference>
<gene>
    <name evidence="4" type="ORF">A3843_01350</name>
</gene>
<evidence type="ECO:0000256" key="1">
    <source>
        <dbReference type="ARBA" id="ARBA00022679"/>
    </source>
</evidence>
<dbReference type="InterPro" id="IPR050832">
    <property type="entry name" value="Bact_Acetyltransf"/>
</dbReference>
<protein>
    <submittedName>
        <fullName evidence="4">Acetyltransferase</fullName>
    </submittedName>
</protein>
<dbReference type="PANTHER" id="PTHR43877">
    <property type="entry name" value="AMINOALKYLPHOSPHONATE N-ACETYLTRANSFERASE-RELATED-RELATED"/>
    <property type="match status" value="1"/>
</dbReference>
<dbReference type="GO" id="GO:0016747">
    <property type="term" value="F:acyltransferase activity, transferring groups other than amino-acyl groups"/>
    <property type="evidence" value="ECO:0007669"/>
    <property type="project" value="InterPro"/>
</dbReference>
<name>A0A1U7JM48_9HYPH</name>
<evidence type="ECO:0000259" key="3">
    <source>
        <dbReference type="PROSITE" id="PS51186"/>
    </source>
</evidence>
<dbReference type="EMBL" id="LVVZ01000003">
    <property type="protein sequence ID" value="OKL45799.1"/>
    <property type="molecule type" value="Genomic_DNA"/>
</dbReference>
<feature type="domain" description="N-acetyltransferase" evidence="3">
    <location>
        <begin position="14"/>
        <end position="173"/>
    </location>
</feature>
<evidence type="ECO:0000256" key="2">
    <source>
        <dbReference type="ARBA" id="ARBA00023315"/>
    </source>
</evidence>
<evidence type="ECO:0000313" key="5">
    <source>
        <dbReference type="Proteomes" id="UP000185783"/>
    </source>
</evidence>
<keyword evidence="2" id="KW-0012">Acyltransferase</keyword>
<dbReference type="InterPro" id="IPR000182">
    <property type="entry name" value="GNAT_dom"/>
</dbReference>
<sequence>MLNLKKLGSADLPLALEPLTQTLHAAVHAGASISFILPFTPEAARRFWQEKVFPGVEANRCLLLCAYWEEELAGTVQLDIDMPPNQAHRAEVAKLVVHPSHRRKGIACGLMIALEEEARAQGKTLITLDTRTGDSAEPLYASLGYETAGSIPNFAKAPDSDRLDATTFMYKII</sequence>
<evidence type="ECO:0000313" key="4">
    <source>
        <dbReference type="EMBL" id="OKL45799.1"/>
    </source>
</evidence>
<accession>A0A1U7JM48</accession>
<dbReference type="CDD" id="cd04301">
    <property type="entry name" value="NAT_SF"/>
    <property type="match status" value="1"/>
</dbReference>
<organism evidence="4 5">
    <name type="scientific">Pseudovibrio exalbescens</name>
    <dbReference type="NCBI Taxonomy" id="197461"/>
    <lineage>
        <taxon>Bacteria</taxon>
        <taxon>Pseudomonadati</taxon>
        <taxon>Pseudomonadota</taxon>
        <taxon>Alphaproteobacteria</taxon>
        <taxon>Hyphomicrobiales</taxon>
        <taxon>Stappiaceae</taxon>
        <taxon>Pseudovibrio</taxon>
    </lineage>
</organism>
<proteinExistence type="predicted"/>
<dbReference type="InterPro" id="IPR016181">
    <property type="entry name" value="Acyl_CoA_acyltransferase"/>
</dbReference>
<comment type="caution">
    <text evidence="4">The sequence shown here is derived from an EMBL/GenBank/DDBJ whole genome shotgun (WGS) entry which is preliminary data.</text>
</comment>
<keyword evidence="1 4" id="KW-0808">Transferase</keyword>
<dbReference type="AlphaFoldDB" id="A0A1U7JM48"/>
<reference evidence="4 5" key="1">
    <citation type="submission" date="2016-03" db="EMBL/GenBank/DDBJ databases">
        <title>Genome sequence of Nesiotobacter sp. nov., a moderately halophilic alphaproteobacterium isolated from the Yellow Sea, China.</title>
        <authorList>
            <person name="Zhang G."/>
            <person name="Zhang R."/>
        </authorList>
    </citation>
    <scope>NUCLEOTIDE SEQUENCE [LARGE SCALE GENOMIC DNA]</scope>
    <source>
        <strain evidence="4 5">WB1-6</strain>
    </source>
</reference>
<dbReference type="Gene3D" id="3.40.630.30">
    <property type="match status" value="1"/>
</dbReference>
<keyword evidence="5" id="KW-1185">Reference proteome</keyword>
<dbReference type="Pfam" id="PF00583">
    <property type="entry name" value="Acetyltransf_1"/>
    <property type="match status" value="1"/>
</dbReference>
<dbReference type="PROSITE" id="PS51186">
    <property type="entry name" value="GNAT"/>
    <property type="match status" value="1"/>
</dbReference>
<dbReference type="Proteomes" id="UP000185783">
    <property type="component" value="Unassembled WGS sequence"/>
</dbReference>
<dbReference type="RefSeq" id="WP_028482039.1">
    <property type="nucleotide sequence ID" value="NZ_LVVZ01000003.1"/>
</dbReference>
<dbReference type="STRING" id="197461.A3843_01350"/>